<dbReference type="Gene3D" id="1.10.132.20">
    <property type="entry name" value="Ribosome-recycling factor"/>
    <property type="match status" value="1"/>
</dbReference>
<dbReference type="GO" id="GO:0006412">
    <property type="term" value="P:translation"/>
    <property type="evidence" value="ECO:0007669"/>
    <property type="project" value="UniProtKB-KW"/>
</dbReference>
<proteinExistence type="inferred from homology"/>
<name>A0A0D2M0T0_9CHLO</name>
<dbReference type="GeneID" id="25727918"/>
<dbReference type="Proteomes" id="UP000054498">
    <property type="component" value="Unassembled WGS sequence"/>
</dbReference>
<reference evidence="8 9" key="1">
    <citation type="journal article" date="2013" name="BMC Genomics">
        <title>Reconstruction of the lipid metabolism for the microalga Monoraphidium neglectum from its genome sequence reveals characteristics suitable for biofuel production.</title>
        <authorList>
            <person name="Bogen C."/>
            <person name="Al-Dilaimi A."/>
            <person name="Albersmeier A."/>
            <person name="Wichmann J."/>
            <person name="Grundmann M."/>
            <person name="Rupp O."/>
            <person name="Lauersen K.J."/>
            <person name="Blifernez-Klassen O."/>
            <person name="Kalinowski J."/>
            <person name="Goesmann A."/>
            <person name="Mussgnug J.H."/>
            <person name="Kruse O."/>
        </authorList>
    </citation>
    <scope>NUCLEOTIDE SEQUENCE [LARGE SCALE GENOMIC DNA]</scope>
    <source>
        <strain evidence="8 9">SAG 48.87</strain>
    </source>
</reference>
<accession>A0A0D2M0T0</accession>
<evidence type="ECO:0000313" key="9">
    <source>
        <dbReference type="Proteomes" id="UP000054498"/>
    </source>
</evidence>
<evidence type="ECO:0000313" key="8">
    <source>
        <dbReference type="EMBL" id="KIY97239.1"/>
    </source>
</evidence>
<dbReference type="KEGG" id="mng:MNEG_10727"/>
<keyword evidence="9" id="KW-1185">Reference proteome</keyword>
<evidence type="ECO:0000256" key="5">
    <source>
        <dbReference type="ARBA" id="ARBA00032397"/>
    </source>
</evidence>
<dbReference type="GO" id="GO:0043023">
    <property type="term" value="F:ribosomal large subunit binding"/>
    <property type="evidence" value="ECO:0007669"/>
    <property type="project" value="TreeGrafter"/>
</dbReference>
<dbReference type="RefSeq" id="XP_013896259.1">
    <property type="nucleotide sequence ID" value="XM_014040805.1"/>
</dbReference>
<dbReference type="PANTHER" id="PTHR20982:SF3">
    <property type="entry name" value="MITOCHONDRIAL RIBOSOME RECYCLING FACTOR PSEUDO 1"/>
    <property type="match status" value="1"/>
</dbReference>
<feature type="region of interest" description="Disordered" evidence="6">
    <location>
        <begin position="1"/>
        <end position="42"/>
    </location>
</feature>
<evidence type="ECO:0000256" key="4">
    <source>
        <dbReference type="ARBA" id="ARBA00022917"/>
    </source>
</evidence>
<dbReference type="InterPro" id="IPR002661">
    <property type="entry name" value="Ribosome_recyc_fac"/>
</dbReference>
<comment type="function">
    <text evidence="1">Responsible for the release of ribosomes from messenger RNA at the termination of chloroplastic protein biosynthesis.</text>
</comment>
<dbReference type="InterPro" id="IPR023584">
    <property type="entry name" value="Ribosome_recyc_fac_dom"/>
</dbReference>
<feature type="domain" description="Ribosome recycling factor" evidence="7">
    <location>
        <begin position="1"/>
        <end position="68"/>
    </location>
</feature>
<sequence length="73" mass="8596">MVKLVSMEQEAAHQSIRHARQRGMDAAKKAFKGASEDDRKRAEKEVQKLYDRFIAETDRLRKAKEAELREHRD</sequence>
<organism evidence="8 9">
    <name type="scientific">Monoraphidium neglectum</name>
    <dbReference type="NCBI Taxonomy" id="145388"/>
    <lineage>
        <taxon>Eukaryota</taxon>
        <taxon>Viridiplantae</taxon>
        <taxon>Chlorophyta</taxon>
        <taxon>core chlorophytes</taxon>
        <taxon>Chlorophyceae</taxon>
        <taxon>CS clade</taxon>
        <taxon>Sphaeropleales</taxon>
        <taxon>Selenastraceae</taxon>
        <taxon>Monoraphidium</taxon>
    </lineage>
</organism>
<dbReference type="OrthoDB" id="407355at2759"/>
<gene>
    <name evidence="8" type="ORF">MNEG_10727</name>
</gene>
<dbReference type="AlphaFoldDB" id="A0A0D2M0T0"/>
<comment type="similarity">
    <text evidence="2">Belongs to the RRF family.</text>
</comment>
<evidence type="ECO:0000256" key="6">
    <source>
        <dbReference type="SAM" id="MobiDB-lite"/>
    </source>
</evidence>
<evidence type="ECO:0000256" key="2">
    <source>
        <dbReference type="ARBA" id="ARBA00005912"/>
    </source>
</evidence>
<keyword evidence="4" id="KW-0648">Protein biosynthesis</keyword>
<protein>
    <recommendedName>
        <fullName evidence="3">Ribosome-recycling factor, chloroplastic</fullName>
    </recommendedName>
    <alternativeName>
        <fullName evidence="5">Ribosome-releasing factor, chloroplastic</fullName>
    </alternativeName>
</protein>
<dbReference type="Pfam" id="PF01765">
    <property type="entry name" value="RRF"/>
    <property type="match status" value="1"/>
</dbReference>
<dbReference type="InterPro" id="IPR036191">
    <property type="entry name" value="RRF_sf"/>
</dbReference>
<feature type="compositionally biased region" description="Basic and acidic residues" evidence="6">
    <location>
        <begin position="22"/>
        <end position="42"/>
    </location>
</feature>
<evidence type="ECO:0000259" key="7">
    <source>
        <dbReference type="Pfam" id="PF01765"/>
    </source>
</evidence>
<dbReference type="GO" id="GO:0005739">
    <property type="term" value="C:mitochondrion"/>
    <property type="evidence" value="ECO:0007669"/>
    <property type="project" value="TreeGrafter"/>
</dbReference>
<evidence type="ECO:0000256" key="1">
    <source>
        <dbReference type="ARBA" id="ARBA00002952"/>
    </source>
</evidence>
<dbReference type="STRING" id="145388.A0A0D2M0T0"/>
<dbReference type="SUPFAM" id="SSF55194">
    <property type="entry name" value="Ribosome recycling factor, RRF"/>
    <property type="match status" value="1"/>
</dbReference>
<dbReference type="EMBL" id="KK102653">
    <property type="protein sequence ID" value="KIY97239.1"/>
    <property type="molecule type" value="Genomic_DNA"/>
</dbReference>
<dbReference type="PANTHER" id="PTHR20982">
    <property type="entry name" value="RIBOSOME RECYCLING FACTOR"/>
    <property type="match status" value="1"/>
</dbReference>
<evidence type="ECO:0000256" key="3">
    <source>
        <dbReference type="ARBA" id="ARBA00014063"/>
    </source>
</evidence>